<name>A0ABY6HUA1_9ARCH</name>
<reference evidence="1" key="1">
    <citation type="submission" date="2022-09" db="EMBL/GenBank/DDBJ databases">
        <title>Actin cytoskeleton and complex cell architecture in an #Asgard archaeon.</title>
        <authorList>
            <person name="Ponce Toledo R.I."/>
            <person name="Schleper C."/>
            <person name="Rodrigues Oliveira T."/>
            <person name="Wollweber F."/>
            <person name="Xu J."/>
            <person name="Rittmann S."/>
            <person name="Klingl A."/>
            <person name="Pilhofer M."/>
        </authorList>
    </citation>
    <scope>NUCLEOTIDE SEQUENCE</scope>
    <source>
        <strain evidence="1">B-35</strain>
    </source>
</reference>
<keyword evidence="2" id="KW-1185">Reference proteome</keyword>
<protein>
    <submittedName>
        <fullName evidence="1">Uncharacterized protein</fullName>
    </submittedName>
</protein>
<proteinExistence type="predicted"/>
<dbReference type="Proteomes" id="UP001208689">
    <property type="component" value="Chromosome"/>
</dbReference>
<dbReference type="EMBL" id="CP104013">
    <property type="protein sequence ID" value="UYP47100.1"/>
    <property type="molecule type" value="Genomic_DNA"/>
</dbReference>
<organism evidence="1 2">
    <name type="scientific">Candidatus Lokiarchaeum ossiferum</name>
    <dbReference type="NCBI Taxonomy" id="2951803"/>
    <lineage>
        <taxon>Archaea</taxon>
        <taxon>Promethearchaeati</taxon>
        <taxon>Promethearchaeota</taxon>
        <taxon>Promethearchaeia</taxon>
        <taxon>Promethearchaeales</taxon>
        <taxon>Promethearchaeaceae</taxon>
        <taxon>Candidatus Lokiarchaeum</taxon>
    </lineage>
</organism>
<evidence type="ECO:0000313" key="1">
    <source>
        <dbReference type="EMBL" id="UYP47100.1"/>
    </source>
</evidence>
<accession>A0ABY6HUA1</accession>
<sequence>MSKNSKKEGNNGGFLESVTEVIKLDCEIHPSMKNWREKNDLYIFYEKSIFYPFIWRNTKSRFP</sequence>
<evidence type="ECO:0000313" key="2">
    <source>
        <dbReference type="Proteomes" id="UP001208689"/>
    </source>
</evidence>
<gene>
    <name evidence="1" type="ORF">NEF87_003385</name>
</gene>